<dbReference type="PANTHER" id="PTHR30521:SF0">
    <property type="entry name" value="DYP-TYPE PEROXIDASE FAMILY PROTEIN"/>
    <property type="match status" value="1"/>
</dbReference>
<keyword evidence="7" id="KW-0472">Membrane</keyword>
<feature type="domain" description="Dyp-type peroxidase C-terminal" evidence="8">
    <location>
        <begin position="617"/>
        <end position="776"/>
    </location>
</feature>
<dbReference type="GO" id="GO:0046872">
    <property type="term" value="F:metal ion binding"/>
    <property type="evidence" value="ECO:0007669"/>
    <property type="project" value="UniProtKB-KW"/>
</dbReference>
<dbReference type="AlphaFoldDB" id="A0A815S4S3"/>
<sequence>MVKAPEGTQLKPEYIIVDNEQHEDFSEDTMLKQQLSLMPQRSRASIWTKRKTFYTILMVLVIIGSIVTVSTVHYTQHEKDGNNSNEKIWTDGNDWLPQLRSGSIYVSISLTLTYEFSHRLVAIQKTSRVSKDLGHIYMYIHKLSPVGVRLQSKKLRFPIARYDRQNFPLDGPFLSLGFQIPIFVERRTRQTIISGTRGWLYIMPAMINRYNELYSIGELLKYGYVSFTSGTDRSLAHLNMLSHFQPTPLYIMPAMINRYNELYSIGELLKYGYVSFTSGTDRSLAHLNMLSHFQPTPLHGQRIPRISSRTGGFTSGFRTNYERFNIPQRQERPLGDYAPYPSEESSAEQREAEEDEEENENEAGEGEDDDKEYPYTIPAHPVQQSKEPSITTTTHGVSTSTTSSRSTTPITTSSTTTFVNTTSIVCGRYFLDQSNIQIVTTIVPEVEVVDNEEGEIDGNDTVTFENCRCQQQILIPSIPYEHGLFIILHISNEDEDSVWKACQKLPQLKNTLLSLHRDATINTTLGFGYERTQIWLAQANISFPRAFMEYREKRGPTGRYMPSTGGDVFLDIRSNRKDLCYELGRQFMQLIPLKSIIKVDDTFGFAYMSSKLSKLSKDFIGFEDGNDNPEGITARAAAALIAVQNDEDVHVGGSFGLTQKWIHNLTKFNEMTQQQKVDVIGRTMGDFSLEIEPKLPSSHVGRTHLLGPNGEIQIVRKSLPHGDLITNGLYFVAFASNPIKFESLLHSMLGNVNCISDRLMEFTSPITGNYWYIPSQICLNKMFLL</sequence>
<dbReference type="Pfam" id="PF20628">
    <property type="entry name" value="Dyp_perox_C"/>
    <property type="match status" value="1"/>
</dbReference>
<dbReference type="PANTHER" id="PTHR30521">
    <property type="entry name" value="DEFERROCHELATASE/PEROXIDASE"/>
    <property type="match status" value="1"/>
</dbReference>
<evidence type="ECO:0000256" key="7">
    <source>
        <dbReference type="SAM" id="Phobius"/>
    </source>
</evidence>
<keyword evidence="3" id="KW-0479">Metal-binding</keyword>
<dbReference type="GO" id="GO:0020037">
    <property type="term" value="F:heme binding"/>
    <property type="evidence" value="ECO:0007669"/>
    <property type="project" value="InterPro"/>
</dbReference>
<keyword evidence="5" id="KW-0408">Iron</keyword>
<dbReference type="NCBIfam" id="TIGR01413">
    <property type="entry name" value="Dyp_perox_fam"/>
    <property type="match status" value="1"/>
</dbReference>
<dbReference type="OrthoDB" id="76259at2759"/>
<evidence type="ECO:0000256" key="4">
    <source>
        <dbReference type="ARBA" id="ARBA00023002"/>
    </source>
</evidence>
<keyword evidence="7" id="KW-1133">Transmembrane helix</keyword>
<reference evidence="9" key="1">
    <citation type="submission" date="2021-02" db="EMBL/GenBank/DDBJ databases">
        <authorList>
            <person name="Nowell W R."/>
        </authorList>
    </citation>
    <scope>NUCLEOTIDE SEQUENCE</scope>
</reference>
<dbReference type="SUPFAM" id="SSF54909">
    <property type="entry name" value="Dimeric alpha+beta barrel"/>
    <property type="match status" value="1"/>
</dbReference>
<organism evidence="9 10">
    <name type="scientific">Adineta ricciae</name>
    <name type="common">Rotifer</name>
    <dbReference type="NCBI Taxonomy" id="249248"/>
    <lineage>
        <taxon>Eukaryota</taxon>
        <taxon>Metazoa</taxon>
        <taxon>Spiralia</taxon>
        <taxon>Gnathifera</taxon>
        <taxon>Rotifera</taxon>
        <taxon>Eurotatoria</taxon>
        <taxon>Bdelloidea</taxon>
        <taxon>Adinetida</taxon>
        <taxon>Adinetidae</taxon>
        <taxon>Adineta</taxon>
    </lineage>
</organism>
<dbReference type="InterPro" id="IPR011008">
    <property type="entry name" value="Dimeric_a/b-barrel"/>
</dbReference>
<name>A0A815S4S3_ADIRI</name>
<proteinExistence type="predicted"/>
<dbReference type="PROSITE" id="PS51404">
    <property type="entry name" value="DYP_PEROXIDASE"/>
    <property type="match status" value="1"/>
</dbReference>
<evidence type="ECO:0000313" key="10">
    <source>
        <dbReference type="Proteomes" id="UP000663852"/>
    </source>
</evidence>
<dbReference type="InterPro" id="IPR006314">
    <property type="entry name" value="Dyp_peroxidase"/>
</dbReference>
<feature type="region of interest" description="Disordered" evidence="6">
    <location>
        <begin position="298"/>
        <end position="413"/>
    </location>
</feature>
<feature type="compositionally biased region" description="Polar residues" evidence="6">
    <location>
        <begin position="307"/>
        <end position="318"/>
    </location>
</feature>
<comment type="cofactor">
    <cofactor evidence="1">
        <name>heme b</name>
        <dbReference type="ChEBI" id="CHEBI:60344"/>
    </cofactor>
</comment>
<comment type="caution">
    <text evidence="9">The sequence shown here is derived from an EMBL/GenBank/DDBJ whole genome shotgun (WGS) entry which is preliminary data.</text>
</comment>
<feature type="compositionally biased region" description="Acidic residues" evidence="6">
    <location>
        <begin position="351"/>
        <end position="371"/>
    </location>
</feature>
<accession>A0A815S4S3</accession>
<dbReference type="GO" id="GO:0004601">
    <property type="term" value="F:peroxidase activity"/>
    <property type="evidence" value="ECO:0007669"/>
    <property type="project" value="UniProtKB-KW"/>
</dbReference>
<keyword evidence="7" id="KW-0812">Transmembrane</keyword>
<evidence type="ECO:0000256" key="1">
    <source>
        <dbReference type="ARBA" id="ARBA00001970"/>
    </source>
</evidence>
<evidence type="ECO:0000256" key="3">
    <source>
        <dbReference type="ARBA" id="ARBA00022723"/>
    </source>
</evidence>
<dbReference type="GO" id="GO:0005829">
    <property type="term" value="C:cytosol"/>
    <property type="evidence" value="ECO:0007669"/>
    <property type="project" value="TreeGrafter"/>
</dbReference>
<feature type="transmembrane region" description="Helical" evidence="7">
    <location>
        <begin position="53"/>
        <end position="74"/>
    </location>
</feature>
<evidence type="ECO:0000313" key="9">
    <source>
        <dbReference type="EMBL" id="CAF1487111.1"/>
    </source>
</evidence>
<gene>
    <name evidence="9" type="ORF">EDS130_LOCUS41787</name>
</gene>
<dbReference type="InterPro" id="IPR048328">
    <property type="entry name" value="Dyp_perox_C"/>
</dbReference>
<evidence type="ECO:0000256" key="2">
    <source>
        <dbReference type="ARBA" id="ARBA00022559"/>
    </source>
</evidence>
<evidence type="ECO:0000256" key="6">
    <source>
        <dbReference type="SAM" id="MobiDB-lite"/>
    </source>
</evidence>
<keyword evidence="2" id="KW-0575">Peroxidase</keyword>
<evidence type="ECO:0000259" key="8">
    <source>
        <dbReference type="Pfam" id="PF20628"/>
    </source>
</evidence>
<keyword evidence="4" id="KW-0560">Oxidoreductase</keyword>
<dbReference type="EMBL" id="CAJNOJ010000569">
    <property type="protein sequence ID" value="CAF1487111.1"/>
    <property type="molecule type" value="Genomic_DNA"/>
</dbReference>
<evidence type="ECO:0000256" key="5">
    <source>
        <dbReference type="ARBA" id="ARBA00023004"/>
    </source>
</evidence>
<dbReference type="Proteomes" id="UP000663852">
    <property type="component" value="Unassembled WGS sequence"/>
</dbReference>
<protein>
    <recommendedName>
        <fullName evidence="8">Dyp-type peroxidase C-terminal domain-containing protein</fullName>
    </recommendedName>
</protein>
<feature type="compositionally biased region" description="Low complexity" evidence="6">
    <location>
        <begin position="389"/>
        <end position="413"/>
    </location>
</feature>